<dbReference type="GO" id="GO:0008808">
    <property type="term" value="F:cardiolipin synthase activity"/>
    <property type="evidence" value="ECO:0007669"/>
    <property type="project" value="TreeGrafter"/>
</dbReference>
<dbReference type="CDD" id="cd09110">
    <property type="entry name" value="PLDc_CLS_1"/>
    <property type="match status" value="1"/>
</dbReference>
<comment type="caution">
    <text evidence="2">The sequence shown here is derived from an EMBL/GenBank/DDBJ whole genome shotgun (WGS) entry which is preliminary data.</text>
</comment>
<dbReference type="Gene3D" id="3.30.870.10">
    <property type="entry name" value="Endonuclease Chain A"/>
    <property type="match status" value="2"/>
</dbReference>
<gene>
    <name evidence="2" type="ORF">D3879_14015</name>
</gene>
<dbReference type="Proteomes" id="UP000284021">
    <property type="component" value="Unassembled WGS sequence"/>
</dbReference>
<dbReference type="EMBL" id="QYUR01000002">
    <property type="protein sequence ID" value="RJG14268.1"/>
    <property type="molecule type" value="Genomic_DNA"/>
</dbReference>
<dbReference type="SMART" id="SM00155">
    <property type="entry name" value="PLDc"/>
    <property type="match status" value="2"/>
</dbReference>
<sequence length="385" mass="44471">MPGAVFPWRSANRFDLLIDGPAFFPRMFEVIARAERQVELELYLVEAGACVEALVQVLCAAAERGVQVRCLFDDYGSLGLLSRERERLQKAGVELRFYNPINLRRGLRNFYRDHRKLLLVDGQRAFVGGTGVTDAFWTPGQDTSAWHEVMVEMTGPLVVDWQCLFDRQWQACLTRLAWKPPKEVGLARLPPCPPAGEGLGRVAYANAWQHRDIVQSLVRALHSARQRIWLATPYFLPTWKVRRALRRAAARGVEVHLLLTGRRTDNPPVRFAGQRYYPRLLKAGVRIFEYQPSFLHLKMVLVDDWVSLGSCNFDHWNLRFNLEANLEALDPALADAVAASFATDFANSREITLERWKARPWWRRVQQRVWGWLDRLVVNLLDRRR</sequence>
<evidence type="ECO:0000259" key="1">
    <source>
        <dbReference type="PROSITE" id="PS50035"/>
    </source>
</evidence>
<dbReference type="CDD" id="cd09159">
    <property type="entry name" value="PLDc_ybhO_like_2"/>
    <property type="match status" value="1"/>
</dbReference>
<dbReference type="RefSeq" id="WP_119954821.1">
    <property type="nucleotide sequence ID" value="NZ_QYUR01000002.1"/>
</dbReference>
<name>A0A418XP87_9PSED</name>
<dbReference type="AlphaFoldDB" id="A0A418XP87"/>
<dbReference type="PANTHER" id="PTHR21248">
    <property type="entry name" value="CARDIOLIPIN SYNTHASE"/>
    <property type="match status" value="1"/>
</dbReference>
<evidence type="ECO:0000313" key="2">
    <source>
        <dbReference type="EMBL" id="RJG14268.1"/>
    </source>
</evidence>
<dbReference type="Pfam" id="PF13091">
    <property type="entry name" value="PLDc_2"/>
    <property type="match status" value="2"/>
</dbReference>
<dbReference type="InterPro" id="IPR001736">
    <property type="entry name" value="PLipase_D/transphosphatidylase"/>
</dbReference>
<keyword evidence="3" id="KW-1185">Reference proteome</keyword>
<organism evidence="2 3">
    <name type="scientific">Pseudomonas cavernicola</name>
    <dbReference type="NCBI Taxonomy" id="2320866"/>
    <lineage>
        <taxon>Bacteria</taxon>
        <taxon>Pseudomonadati</taxon>
        <taxon>Pseudomonadota</taxon>
        <taxon>Gammaproteobacteria</taxon>
        <taxon>Pseudomonadales</taxon>
        <taxon>Pseudomonadaceae</taxon>
        <taxon>Pseudomonas</taxon>
    </lineage>
</organism>
<dbReference type="GO" id="GO:0032049">
    <property type="term" value="P:cardiolipin biosynthetic process"/>
    <property type="evidence" value="ECO:0007669"/>
    <property type="project" value="UniProtKB-ARBA"/>
</dbReference>
<dbReference type="GO" id="GO:0016020">
    <property type="term" value="C:membrane"/>
    <property type="evidence" value="ECO:0007669"/>
    <property type="project" value="TreeGrafter"/>
</dbReference>
<feature type="domain" description="PLD phosphodiesterase" evidence="1">
    <location>
        <begin position="109"/>
        <end position="136"/>
    </location>
</feature>
<reference evidence="2 3" key="1">
    <citation type="submission" date="2018-09" db="EMBL/GenBank/DDBJ databases">
        <authorList>
            <person name="Zhu H."/>
        </authorList>
    </citation>
    <scope>NUCLEOTIDE SEQUENCE [LARGE SCALE GENOMIC DNA]</scope>
    <source>
        <strain evidence="2 3">K1S02-6</strain>
    </source>
</reference>
<proteinExistence type="predicted"/>
<accession>A0A418XP87</accession>
<dbReference type="OrthoDB" id="9762009at2"/>
<evidence type="ECO:0000313" key="3">
    <source>
        <dbReference type="Proteomes" id="UP000284021"/>
    </source>
</evidence>
<protein>
    <submittedName>
        <fullName evidence="2">Phosphatidylserine/phosphatidylglycerophosphate/ cardiolipin synthase family protein</fullName>
    </submittedName>
</protein>
<dbReference type="PROSITE" id="PS50035">
    <property type="entry name" value="PLD"/>
    <property type="match status" value="1"/>
</dbReference>
<dbReference type="InterPro" id="IPR025202">
    <property type="entry name" value="PLD-like_dom"/>
</dbReference>
<dbReference type="SUPFAM" id="SSF56024">
    <property type="entry name" value="Phospholipase D/nuclease"/>
    <property type="match status" value="2"/>
</dbReference>
<dbReference type="PANTHER" id="PTHR21248:SF23">
    <property type="entry name" value="CARDIOLIPIN SYNTHASE B"/>
    <property type="match status" value="1"/>
</dbReference>